<dbReference type="Proteomes" id="UP000019375">
    <property type="component" value="Unassembled WGS sequence"/>
</dbReference>
<protein>
    <submittedName>
        <fullName evidence="2">ZYBA0S12-03136g1_1</fullName>
    </submittedName>
</protein>
<dbReference type="EMBL" id="HG316465">
    <property type="protein sequence ID" value="CDF91621.1"/>
    <property type="molecule type" value="Genomic_DNA"/>
</dbReference>
<feature type="region of interest" description="Disordered" evidence="1">
    <location>
        <begin position="180"/>
        <end position="222"/>
    </location>
</feature>
<name>A0A8J2XAH9_ZYGB2</name>
<sequence length="236" mass="27351">MTVTSLRRRKNRYTFRTIEDAKAYEELKRISIIPNHKQLLEDSIFNAVGINFRQLREDIGSLYSVVERDIAIENRQIGLVELQLKNSLKRVKHAYNKVLIERDQNKSANYSSRMWEGFVEREDNVQNSVGDIENSINDILRNIIAADLRFPKKSQVLNEDVFNKQHYPILFQLMSDRMCKNPSTQPKDDSQRECHDVNNKNTKGEAQFIPPTLRKTCPPSTSTTLENISVTNIKGP</sequence>
<evidence type="ECO:0000313" key="2">
    <source>
        <dbReference type="EMBL" id="CDF91621.1"/>
    </source>
</evidence>
<gene>
    <name evidence="2" type="ORF">BN860_03136g</name>
</gene>
<dbReference type="OrthoDB" id="4036527at2759"/>
<accession>A0A8J2XAH9</accession>
<keyword evidence="3" id="KW-1185">Reference proteome</keyword>
<organism evidence="2 3">
    <name type="scientific">Zygosaccharomyces bailii (strain CLIB 213 / ATCC 58445 / CBS 680 / BCRC 21525 / NBRC 1098 / NCYC 1416 / NRRL Y-2227)</name>
    <dbReference type="NCBI Taxonomy" id="1333698"/>
    <lineage>
        <taxon>Eukaryota</taxon>
        <taxon>Fungi</taxon>
        <taxon>Dikarya</taxon>
        <taxon>Ascomycota</taxon>
        <taxon>Saccharomycotina</taxon>
        <taxon>Saccharomycetes</taxon>
        <taxon>Saccharomycetales</taxon>
        <taxon>Saccharomycetaceae</taxon>
        <taxon>Zygosaccharomyces</taxon>
    </lineage>
</organism>
<evidence type="ECO:0000313" key="3">
    <source>
        <dbReference type="Proteomes" id="UP000019375"/>
    </source>
</evidence>
<reference evidence="3" key="1">
    <citation type="journal article" date="2013" name="Genome Announc.">
        <title>Genome sequence of the food spoilage yeast Zygosaccharomyces bailii CLIB 213(T).</title>
        <authorList>
            <person name="Galeote V."/>
            <person name="Bigey F."/>
            <person name="Devillers H."/>
            <person name="Neuveglise C."/>
            <person name="Dequin S."/>
        </authorList>
    </citation>
    <scope>NUCLEOTIDE SEQUENCE [LARGE SCALE GENOMIC DNA]</scope>
    <source>
        <strain evidence="3">CLIB 213 / ATCC 58445 / CBS 680 / CCRC 21525 / NBRC 1098 / NCYC 1416 / NRRL Y-2227</strain>
    </source>
</reference>
<dbReference type="AlphaFoldDB" id="A0A8J2XAH9"/>
<feature type="compositionally biased region" description="Basic and acidic residues" evidence="1">
    <location>
        <begin position="186"/>
        <end position="198"/>
    </location>
</feature>
<proteinExistence type="predicted"/>
<evidence type="ECO:0000256" key="1">
    <source>
        <dbReference type="SAM" id="MobiDB-lite"/>
    </source>
</evidence>